<dbReference type="InterPro" id="IPR020904">
    <property type="entry name" value="Sc_DH/Rdtase_CS"/>
</dbReference>
<dbReference type="EMBL" id="VFOK01000001">
    <property type="protein sequence ID" value="TQL34705.1"/>
    <property type="molecule type" value="Genomic_DNA"/>
</dbReference>
<dbReference type="GO" id="GO:0030497">
    <property type="term" value="P:fatty acid elongation"/>
    <property type="evidence" value="ECO:0007669"/>
    <property type="project" value="TreeGrafter"/>
</dbReference>
<dbReference type="FunFam" id="3.40.50.720:FF:000084">
    <property type="entry name" value="Short-chain dehydrogenase reductase"/>
    <property type="match status" value="1"/>
</dbReference>
<dbReference type="InterPro" id="IPR036291">
    <property type="entry name" value="NAD(P)-bd_dom_sf"/>
</dbReference>
<dbReference type="PRINTS" id="PR00081">
    <property type="entry name" value="GDHRDH"/>
</dbReference>
<dbReference type="SUPFAM" id="SSF51735">
    <property type="entry name" value="NAD(P)-binding Rossmann-fold domains"/>
    <property type="match status" value="1"/>
</dbReference>
<evidence type="ECO:0000259" key="3">
    <source>
        <dbReference type="SMART" id="SM00822"/>
    </source>
</evidence>
<dbReference type="PROSITE" id="PS00061">
    <property type="entry name" value="ADH_SHORT"/>
    <property type="match status" value="1"/>
</dbReference>
<dbReference type="PRINTS" id="PR00080">
    <property type="entry name" value="SDRFAMILY"/>
</dbReference>
<dbReference type="InterPro" id="IPR002347">
    <property type="entry name" value="SDR_fam"/>
</dbReference>
<dbReference type="GO" id="GO:0016616">
    <property type="term" value="F:oxidoreductase activity, acting on the CH-OH group of donors, NAD or NADP as acceptor"/>
    <property type="evidence" value="ECO:0007669"/>
    <property type="project" value="UniProtKB-ARBA"/>
</dbReference>
<dbReference type="PANTHER" id="PTHR42760:SF40">
    <property type="entry name" value="3-OXOACYL-[ACYL-CARRIER-PROTEIN] REDUCTASE, CHLOROPLASTIC"/>
    <property type="match status" value="1"/>
</dbReference>
<keyword evidence="5" id="KW-1185">Reference proteome</keyword>
<dbReference type="InterPro" id="IPR057326">
    <property type="entry name" value="KR_dom"/>
</dbReference>
<dbReference type="Proteomes" id="UP000318336">
    <property type="component" value="Unassembled WGS sequence"/>
</dbReference>
<evidence type="ECO:0000313" key="4">
    <source>
        <dbReference type="EMBL" id="TQL34705.1"/>
    </source>
</evidence>
<gene>
    <name evidence="4" type="ORF">FB554_2882</name>
</gene>
<evidence type="ECO:0000256" key="1">
    <source>
        <dbReference type="ARBA" id="ARBA00006484"/>
    </source>
</evidence>
<feature type="domain" description="Ketoreductase" evidence="3">
    <location>
        <begin position="8"/>
        <end position="188"/>
    </location>
</feature>
<keyword evidence="2" id="KW-0560">Oxidoreductase</keyword>
<protein>
    <submittedName>
        <fullName evidence="4">3-oxoacyl-[acyl-carrier protein] reductase</fullName>
    </submittedName>
</protein>
<dbReference type="Gene3D" id="3.40.50.720">
    <property type="entry name" value="NAD(P)-binding Rossmann-like Domain"/>
    <property type="match status" value="1"/>
</dbReference>
<accession>A0A542XFX5</accession>
<dbReference type="PANTHER" id="PTHR42760">
    <property type="entry name" value="SHORT-CHAIN DEHYDROGENASES/REDUCTASES FAMILY MEMBER"/>
    <property type="match status" value="1"/>
</dbReference>
<comment type="caution">
    <text evidence="4">The sequence shown here is derived from an EMBL/GenBank/DDBJ whole genome shotgun (WGS) entry which is preliminary data.</text>
</comment>
<evidence type="ECO:0000313" key="5">
    <source>
        <dbReference type="Proteomes" id="UP000318336"/>
    </source>
</evidence>
<dbReference type="RefSeq" id="WP_142007072.1">
    <property type="nucleotide sequence ID" value="NZ_CAJTBP010000001.1"/>
</dbReference>
<comment type="similarity">
    <text evidence="1">Belongs to the short-chain dehydrogenases/reductases (SDR) family.</text>
</comment>
<dbReference type="OrthoDB" id="286404at2"/>
<dbReference type="Pfam" id="PF13561">
    <property type="entry name" value="adh_short_C2"/>
    <property type="match status" value="1"/>
</dbReference>
<sequence>MILDLTGRTALVTGGGVGIGAAVAAALTDAGARVAITYRSHPPTEEALTALGGPAGRPVAVQLDSADEAAVERSVGEAAAELGGLDIVVNNIGGLVRRATLDTLTLAQWREILTVNLDSTFLVSHAALPHLRDGTGRIVNLASLAGHTGGHPGALAYATAKAGIFGFTRALAKELAPRGITVNALAPGFIEATPFHDTFTTADSKAATIRDIPAGRAGTPLDVAGAAVWLASDLASYVNGAVIDINGAQYFH</sequence>
<reference evidence="4 5" key="1">
    <citation type="submission" date="2019-06" db="EMBL/GenBank/DDBJ databases">
        <title>Sequencing the genomes of 1000 actinobacteria strains.</title>
        <authorList>
            <person name="Klenk H.-P."/>
        </authorList>
    </citation>
    <scope>NUCLEOTIDE SEQUENCE [LARGE SCALE GENOMIC DNA]</scope>
    <source>
        <strain evidence="4 5">DSM 24617</strain>
    </source>
</reference>
<name>A0A542XFX5_9MICO</name>
<dbReference type="AlphaFoldDB" id="A0A542XFX5"/>
<proteinExistence type="inferred from homology"/>
<organism evidence="4 5">
    <name type="scientific">Barrientosiimonas humi</name>
    <dbReference type="NCBI Taxonomy" id="999931"/>
    <lineage>
        <taxon>Bacteria</taxon>
        <taxon>Bacillati</taxon>
        <taxon>Actinomycetota</taxon>
        <taxon>Actinomycetes</taxon>
        <taxon>Micrococcales</taxon>
        <taxon>Dermacoccaceae</taxon>
        <taxon>Barrientosiimonas</taxon>
    </lineage>
</organism>
<dbReference type="SMART" id="SM00822">
    <property type="entry name" value="PKS_KR"/>
    <property type="match status" value="1"/>
</dbReference>
<evidence type="ECO:0000256" key="2">
    <source>
        <dbReference type="ARBA" id="ARBA00023002"/>
    </source>
</evidence>